<dbReference type="EMBL" id="JABFAD010000008">
    <property type="protein sequence ID" value="MBA0804502.1"/>
    <property type="molecule type" value="Genomic_DNA"/>
</dbReference>
<comment type="caution">
    <text evidence="1">The sequence shown here is derived from an EMBL/GenBank/DDBJ whole genome shotgun (WGS) entry which is preliminary data.</text>
</comment>
<evidence type="ECO:0000313" key="2">
    <source>
        <dbReference type="Proteomes" id="UP000593560"/>
    </source>
</evidence>
<dbReference type="AlphaFoldDB" id="A0A7J9H406"/>
<sequence length="27" mass="3488">MEGEYWHIILETSRMNEMKNLHDYYKR</sequence>
<reference evidence="1 2" key="1">
    <citation type="journal article" date="2019" name="Genome Biol. Evol.">
        <title>Insights into the evolution of the New World diploid cottons (Gossypium, subgenus Houzingenia) based on genome sequencing.</title>
        <authorList>
            <person name="Grover C.E."/>
            <person name="Arick M.A. 2nd"/>
            <person name="Thrash A."/>
            <person name="Conover J.L."/>
            <person name="Sanders W.S."/>
            <person name="Peterson D.G."/>
            <person name="Frelichowski J.E."/>
            <person name="Scheffler J.A."/>
            <person name="Scheffler B.E."/>
            <person name="Wendel J.F."/>
        </authorList>
    </citation>
    <scope>NUCLEOTIDE SEQUENCE [LARGE SCALE GENOMIC DNA]</scope>
    <source>
        <strain evidence="1">0</strain>
        <tissue evidence="1">Leaf</tissue>
    </source>
</reference>
<gene>
    <name evidence="1" type="ORF">Gohar_004084</name>
</gene>
<organism evidence="1 2">
    <name type="scientific">Gossypium harknessii</name>
    <dbReference type="NCBI Taxonomy" id="34285"/>
    <lineage>
        <taxon>Eukaryota</taxon>
        <taxon>Viridiplantae</taxon>
        <taxon>Streptophyta</taxon>
        <taxon>Embryophyta</taxon>
        <taxon>Tracheophyta</taxon>
        <taxon>Spermatophyta</taxon>
        <taxon>Magnoliopsida</taxon>
        <taxon>eudicotyledons</taxon>
        <taxon>Gunneridae</taxon>
        <taxon>Pentapetalae</taxon>
        <taxon>rosids</taxon>
        <taxon>malvids</taxon>
        <taxon>Malvales</taxon>
        <taxon>Malvaceae</taxon>
        <taxon>Malvoideae</taxon>
        <taxon>Gossypium</taxon>
    </lineage>
</organism>
<accession>A0A7J9H406</accession>
<protein>
    <submittedName>
        <fullName evidence="1">Uncharacterized protein</fullName>
    </submittedName>
</protein>
<keyword evidence="2" id="KW-1185">Reference proteome</keyword>
<name>A0A7J9H406_9ROSI</name>
<evidence type="ECO:0000313" key="1">
    <source>
        <dbReference type="EMBL" id="MBA0804502.1"/>
    </source>
</evidence>
<dbReference type="Proteomes" id="UP000593560">
    <property type="component" value="Unassembled WGS sequence"/>
</dbReference>
<proteinExistence type="predicted"/>